<evidence type="ECO:0000313" key="3">
    <source>
        <dbReference type="Proteomes" id="UP000516437"/>
    </source>
</evidence>
<dbReference type="EMBL" id="RXIC02000020">
    <property type="protein sequence ID" value="KAB1221411.1"/>
    <property type="molecule type" value="Genomic_DNA"/>
</dbReference>
<name>A0A6A1W879_9ROSI</name>
<comment type="caution">
    <text evidence="2">The sequence shown here is derived from an EMBL/GenBank/DDBJ whole genome shotgun (WGS) entry which is preliminary data.</text>
</comment>
<accession>A0A6A1W879</accession>
<sequence>MPFVDSLVLVFKMLIFGMNDIQHQLFDCQRRELRRRDRDRQRLLFSGGGRRFFTSTMQHQVAGEEAESSSHCHGLNFTPWQFWTAGDERVTAFSSPVQAMASPGTPGRAQELRRQLP</sequence>
<evidence type="ECO:0000256" key="1">
    <source>
        <dbReference type="SAM" id="MobiDB-lite"/>
    </source>
</evidence>
<proteinExistence type="predicted"/>
<gene>
    <name evidence="2" type="ORF">CJ030_MR2G013135</name>
</gene>
<dbReference type="AlphaFoldDB" id="A0A6A1W879"/>
<feature type="region of interest" description="Disordered" evidence="1">
    <location>
        <begin position="98"/>
        <end position="117"/>
    </location>
</feature>
<keyword evidence="3" id="KW-1185">Reference proteome</keyword>
<reference evidence="2 3" key="1">
    <citation type="journal article" date="2019" name="Plant Biotechnol. J.">
        <title>The red bayberry genome and genetic basis of sex determination.</title>
        <authorList>
            <person name="Jia H.M."/>
            <person name="Jia H.J."/>
            <person name="Cai Q.L."/>
            <person name="Wang Y."/>
            <person name="Zhao H.B."/>
            <person name="Yang W.F."/>
            <person name="Wang G.Y."/>
            <person name="Li Y.H."/>
            <person name="Zhan D.L."/>
            <person name="Shen Y.T."/>
            <person name="Niu Q.F."/>
            <person name="Chang L."/>
            <person name="Qiu J."/>
            <person name="Zhao L."/>
            <person name="Xie H.B."/>
            <person name="Fu W.Y."/>
            <person name="Jin J."/>
            <person name="Li X.W."/>
            <person name="Jiao Y."/>
            <person name="Zhou C.C."/>
            <person name="Tu T."/>
            <person name="Chai C.Y."/>
            <person name="Gao J.L."/>
            <person name="Fan L.J."/>
            <person name="van de Weg E."/>
            <person name="Wang J.Y."/>
            <person name="Gao Z.S."/>
        </authorList>
    </citation>
    <scope>NUCLEOTIDE SEQUENCE [LARGE SCALE GENOMIC DNA]</scope>
    <source>
        <tissue evidence="2">Leaves</tissue>
    </source>
</reference>
<dbReference type="Proteomes" id="UP000516437">
    <property type="component" value="Chromosome 2"/>
</dbReference>
<evidence type="ECO:0000313" key="2">
    <source>
        <dbReference type="EMBL" id="KAB1221411.1"/>
    </source>
</evidence>
<organism evidence="2 3">
    <name type="scientific">Morella rubra</name>
    <name type="common">Chinese bayberry</name>
    <dbReference type="NCBI Taxonomy" id="262757"/>
    <lineage>
        <taxon>Eukaryota</taxon>
        <taxon>Viridiplantae</taxon>
        <taxon>Streptophyta</taxon>
        <taxon>Embryophyta</taxon>
        <taxon>Tracheophyta</taxon>
        <taxon>Spermatophyta</taxon>
        <taxon>Magnoliopsida</taxon>
        <taxon>eudicotyledons</taxon>
        <taxon>Gunneridae</taxon>
        <taxon>Pentapetalae</taxon>
        <taxon>rosids</taxon>
        <taxon>fabids</taxon>
        <taxon>Fagales</taxon>
        <taxon>Myricaceae</taxon>
        <taxon>Morella</taxon>
    </lineage>
</organism>
<protein>
    <submittedName>
        <fullName evidence="2">Uncharacterized protein</fullName>
    </submittedName>
</protein>